<protein>
    <submittedName>
        <fullName evidence="2">Uncharacterized protein</fullName>
    </submittedName>
</protein>
<keyword evidence="1" id="KW-1133">Transmembrane helix</keyword>
<feature type="transmembrane region" description="Helical" evidence="1">
    <location>
        <begin position="59"/>
        <end position="81"/>
    </location>
</feature>
<dbReference type="RefSeq" id="WP_124332498.1">
    <property type="nucleotide sequence ID" value="NZ_BGML01000005.1"/>
</dbReference>
<evidence type="ECO:0000313" key="3">
    <source>
        <dbReference type="Proteomes" id="UP000442469"/>
    </source>
</evidence>
<reference evidence="2 3" key="1">
    <citation type="submission" date="2019-11" db="EMBL/GenBank/DDBJ databases">
        <title>Draft genome sequences of five Paenibacillus species of dairy origin.</title>
        <authorList>
            <person name="Olajide A.M."/>
            <person name="Chen S."/>
            <person name="Lapointe G."/>
        </authorList>
    </citation>
    <scope>NUCLEOTIDE SEQUENCE [LARGE SCALE GENOMIC DNA]</scope>
    <source>
        <strain evidence="2 3">3CT49</strain>
    </source>
</reference>
<dbReference type="EMBL" id="WNZZ01000037">
    <property type="protein sequence ID" value="MUG26189.1"/>
    <property type="molecule type" value="Genomic_DNA"/>
</dbReference>
<feature type="transmembrane region" description="Helical" evidence="1">
    <location>
        <begin position="6"/>
        <end position="28"/>
    </location>
</feature>
<evidence type="ECO:0000313" key="2">
    <source>
        <dbReference type="EMBL" id="MUG26189.1"/>
    </source>
</evidence>
<keyword evidence="1" id="KW-0812">Transmembrane</keyword>
<sequence length="82" mass="9187">MKMDIRIILLYLLVPFNLTCLGCLWLLNRVRTPSCGYYCLIYCGLVALVQTILELNPSLGMFETSAIGVWLALLLLTVTAYA</sequence>
<dbReference type="AlphaFoldDB" id="A0A6N8F2M9"/>
<gene>
    <name evidence="2" type="ORF">GNQ08_27900</name>
</gene>
<name>A0A6N8F2M9_PAEMA</name>
<proteinExistence type="predicted"/>
<feature type="transmembrane region" description="Helical" evidence="1">
    <location>
        <begin position="35"/>
        <end position="53"/>
    </location>
</feature>
<organism evidence="2 3">
    <name type="scientific">Paenibacillus macerans</name>
    <name type="common">Bacillus macerans</name>
    <dbReference type="NCBI Taxonomy" id="44252"/>
    <lineage>
        <taxon>Bacteria</taxon>
        <taxon>Bacillati</taxon>
        <taxon>Bacillota</taxon>
        <taxon>Bacilli</taxon>
        <taxon>Bacillales</taxon>
        <taxon>Paenibacillaceae</taxon>
        <taxon>Paenibacillus</taxon>
    </lineage>
</organism>
<dbReference type="Proteomes" id="UP000442469">
    <property type="component" value="Unassembled WGS sequence"/>
</dbReference>
<accession>A0A6N8F2M9</accession>
<keyword evidence="1" id="KW-0472">Membrane</keyword>
<evidence type="ECO:0000256" key="1">
    <source>
        <dbReference type="SAM" id="Phobius"/>
    </source>
</evidence>
<comment type="caution">
    <text evidence="2">The sequence shown here is derived from an EMBL/GenBank/DDBJ whole genome shotgun (WGS) entry which is preliminary data.</text>
</comment>